<evidence type="ECO:0000256" key="6">
    <source>
        <dbReference type="ARBA" id="ARBA00023139"/>
    </source>
</evidence>
<dbReference type="GO" id="GO:0009847">
    <property type="term" value="P:spore germination"/>
    <property type="evidence" value="ECO:0007669"/>
    <property type="project" value="InterPro"/>
</dbReference>
<reference evidence="10 11" key="1">
    <citation type="submission" date="2017-03" db="EMBL/GenBank/DDBJ databases">
        <title>Genome sequence of Clostridium thermoalcaliphilum DSM 7309.</title>
        <authorList>
            <person name="Poehlein A."/>
            <person name="Daniel R."/>
        </authorList>
    </citation>
    <scope>NUCLEOTIDE SEQUENCE [LARGE SCALE GENOMIC DNA]</scope>
    <source>
        <strain evidence="10 11">DSM 7309</strain>
    </source>
</reference>
<evidence type="ECO:0000256" key="5">
    <source>
        <dbReference type="ARBA" id="ARBA00023136"/>
    </source>
</evidence>
<gene>
    <name evidence="10" type="primary">gerAC</name>
    <name evidence="10" type="ORF">CLOTH_19260</name>
</gene>
<accession>A0A1V4I5F4</accession>
<dbReference type="Gene3D" id="3.30.300.210">
    <property type="entry name" value="Nutrient germinant receptor protein C, domain 3"/>
    <property type="match status" value="1"/>
</dbReference>
<dbReference type="Pfam" id="PF05504">
    <property type="entry name" value="Spore_GerAC"/>
    <property type="match status" value="1"/>
</dbReference>
<sequence>MKRKAMLLIFIILSTQLLTGCWDKMEINERGFPLIIGIDKLEGDEKENELDRIKVSTRVPNVGLISGKSPLVTETSFYYEEKGSNLASIIERITSKAPFSITLDHTKVIVFGKSLLEDCNLVREALDAIERESSFSRKVLLLGAHEDASQIVKIEPKEYPLIGMYLKGILDLEMRDGRAVDGTLNRIMYQIHEDGSSIWPYIKANKDNTGAELAGAYVLKDNKLMGSLDNREVSRFNSMIKGNKELGDVDIIYKGTLVSYEVYNTKQKLSVEEKNDNLILNIELESEGDIVQHKIGIRGFTLDDEAIKEMEKMIEKKLMSRLESVVEKLQKEYGVDVFGVKRYIRKFNPKLYKKIADDFDEYYSSMKVNIKIDAKIRRIGIVR</sequence>
<organism evidence="10 11">
    <name type="scientific">Alkalithermobacter paradoxus</name>
    <dbReference type="NCBI Taxonomy" id="29349"/>
    <lineage>
        <taxon>Bacteria</taxon>
        <taxon>Bacillati</taxon>
        <taxon>Bacillota</taxon>
        <taxon>Clostridia</taxon>
        <taxon>Peptostreptococcales</taxon>
        <taxon>Tepidibacteraceae</taxon>
        <taxon>Alkalithermobacter</taxon>
    </lineage>
</organism>
<dbReference type="RefSeq" id="WP_079413487.1">
    <property type="nucleotide sequence ID" value="NZ_MZGW01000011.1"/>
</dbReference>
<dbReference type="InterPro" id="IPR038501">
    <property type="entry name" value="Spore_GerAC_C_sf"/>
</dbReference>
<dbReference type="EMBL" id="MZGW01000011">
    <property type="protein sequence ID" value="OPJ54807.1"/>
    <property type="molecule type" value="Genomic_DNA"/>
</dbReference>
<evidence type="ECO:0000256" key="3">
    <source>
        <dbReference type="ARBA" id="ARBA00022544"/>
    </source>
</evidence>
<dbReference type="GO" id="GO:0016020">
    <property type="term" value="C:membrane"/>
    <property type="evidence" value="ECO:0007669"/>
    <property type="project" value="UniProtKB-SubCell"/>
</dbReference>
<proteinExistence type="inferred from homology"/>
<dbReference type="AlphaFoldDB" id="A0A1V4I5F4"/>
<dbReference type="InterPro" id="IPR057336">
    <property type="entry name" value="GerAC_N"/>
</dbReference>
<dbReference type="OrthoDB" id="2569624at2"/>
<dbReference type="PANTHER" id="PTHR35789">
    <property type="entry name" value="SPORE GERMINATION PROTEIN B3"/>
    <property type="match status" value="1"/>
</dbReference>
<evidence type="ECO:0000313" key="10">
    <source>
        <dbReference type="EMBL" id="OPJ54807.1"/>
    </source>
</evidence>
<dbReference type="Pfam" id="PF25198">
    <property type="entry name" value="Spore_GerAC_N"/>
    <property type="match status" value="1"/>
</dbReference>
<dbReference type="InterPro" id="IPR008844">
    <property type="entry name" value="Spore_GerAC-like"/>
</dbReference>
<evidence type="ECO:0000259" key="8">
    <source>
        <dbReference type="Pfam" id="PF05504"/>
    </source>
</evidence>
<comment type="similarity">
    <text evidence="2">Belongs to the GerABKC lipoprotein family.</text>
</comment>
<dbReference type="NCBIfam" id="TIGR02887">
    <property type="entry name" value="spore_ger_x_C"/>
    <property type="match status" value="1"/>
</dbReference>
<protein>
    <submittedName>
        <fullName evidence="10">Spore germination protein A3</fullName>
    </submittedName>
</protein>
<keyword evidence="4" id="KW-0732">Signal</keyword>
<evidence type="ECO:0000256" key="1">
    <source>
        <dbReference type="ARBA" id="ARBA00004635"/>
    </source>
</evidence>
<name>A0A1V4I5F4_9FIRM</name>
<keyword evidence="7" id="KW-0449">Lipoprotein</keyword>
<feature type="domain" description="Spore germination protein N-terminal" evidence="9">
    <location>
        <begin position="23"/>
        <end position="203"/>
    </location>
</feature>
<evidence type="ECO:0000256" key="7">
    <source>
        <dbReference type="ARBA" id="ARBA00023288"/>
    </source>
</evidence>
<comment type="subcellular location">
    <subcellularLocation>
        <location evidence="1">Membrane</location>
        <topology evidence="1">Lipid-anchor</topology>
    </subcellularLocation>
</comment>
<evidence type="ECO:0000313" key="11">
    <source>
        <dbReference type="Proteomes" id="UP000190140"/>
    </source>
</evidence>
<keyword evidence="3" id="KW-0309">Germination</keyword>
<keyword evidence="6" id="KW-0564">Palmitate</keyword>
<evidence type="ECO:0000256" key="4">
    <source>
        <dbReference type="ARBA" id="ARBA00022729"/>
    </source>
</evidence>
<dbReference type="InterPro" id="IPR046953">
    <property type="entry name" value="Spore_GerAC-like_C"/>
</dbReference>
<evidence type="ECO:0000259" key="9">
    <source>
        <dbReference type="Pfam" id="PF25198"/>
    </source>
</evidence>
<comment type="caution">
    <text evidence="10">The sequence shown here is derived from an EMBL/GenBank/DDBJ whole genome shotgun (WGS) entry which is preliminary data.</text>
</comment>
<dbReference type="STRING" id="29349.CLOTH_19260"/>
<dbReference type="PROSITE" id="PS51257">
    <property type="entry name" value="PROKAR_LIPOPROTEIN"/>
    <property type="match status" value="1"/>
</dbReference>
<evidence type="ECO:0000256" key="2">
    <source>
        <dbReference type="ARBA" id="ARBA00007886"/>
    </source>
</evidence>
<keyword evidence="11" id="KW-1185">Reference proteome</keyword>
<dbReference type="Proteomes" id="UP000190140">
    <property type="component" value="Unassembled WGS sequence"/>
</dbReference>
<keyword evidence="5" id="KW-0472">Membrane</keyword>
<dbReference type="PANTHER" id="PTHR35789:SF1">
    <property type="entry name" value="SPORE GERMINATION PROTEIN B3"/>
    <property type="match status" value="1"/>
</dbReference>
<feature type="domain" description="Spore germination GerAC-like C-terminal" evidence="8">
    <location>
        <begin position="215"/>
        <end position="380"/>
    </location>
</feature>